<keyword evidence="1" id="KW-0677">Repeat</keyword>
<feature type="repeat" description="ANK" evidence="3">
    <location>
        <begin position="110"/>
        <end position="142"/>
    </location>
</feature>
<proteinExistence type="predicted"/>
<evidence type="ECO:0000256" key="1">
    <source>
        <dbReference type="ARBA" id="ARBA00022737"/>
    </source>
</evidence>
<dbReference type="PRINTS" id="PR01415">
    <property type="entry name" value="ANKYRIN"/>
</dbReference>
<dbReference type="Proteomes" id="UP001367922">
    <property type="component" value="Unassembled WGS sequence"/>
</dbReference>
<dbReference type="Pfam" id="PF12796">
    <property type="entry name" value="Ank_2"/>
    <property type="match status" value="2"/>
</dbReference>
<name>A0ABU8G1J1_9BACI</name>
<dbReference type="PANTHER" id="PTHR24188">
    <property type="entry name" value="ANKYRIN REPEAT PROTEIN"/>
    <property type="match status" value="1"/>
</dbReference>
<dbReference type="PROSITE" id="PS51257">
    <property type="entry name" value="PROKAR_LIPOPROTEIN"/>
    <property type="match status" value="1"/>
</dbReference>
<sequence length="241" mass="26618">MRRKNVSFLVLLGLLVVMTACGKQNQTEFMRVKKEDVDTKKENWMDKQLLLSAQLGDTETVVKLINSGANLNVRGTQGETPVMAATYYNHIDTVKTLLAAGADVNIQDNHKDNPFLYAAAEGTLEILKLTIEAGADPKIMNQFGDTALIPAAERGHVEVVKELLTYTDIDVNHINNLGWTALMEAVLLGSGGKEYQQIVQMLIEHNADVNIPDKEGVTPFQHAKERGFTKIQPILEKVGAY</sequence>
<keyword evidence="4" id="KW-0732">Signal</keyword>
<evidence type="ECO:0000313" key="5">
    <source>
        <dbReference type="EMBL" id="MEI4831982.1"/>
    </source>
</evidence>
<accession>A0ABU8G1J1</accession>
<comment type="caution">
    <text evidence="5">The sequence shown here is derived from an EMBL/GenBank/DDBJ whole genome shotgun (WGS) entry which is preliminary data.</text>
</comment>
<reference evidence="5 6" key="1">
    <citation type="submission" date="2024-01" db="EMBL/GenBank/DDBJ databases">
        <title>Seven novel Bacillus-like species.</title>
        <authorList>
            <person name="Liu G."/>
        </authorList>
    </citation>
    <scope>NUCLEOTIDE SEQUENCE [LARGE SCALE GENOMIC DNA]</scope>
    <source>
        <strain evidence="5 6">FJAT-53711</strain>
    </source>
</reference>
<evidence type="ECO:0000313" key="6">
    <source>
        <dbReference type="Proteomes" id="UP001367922"/>
    </source>
</evidence>
<protein>
    <submittedName>
        <fullName evidence="5">Ankyrin repeat domain-containing protein</fullName>
    </submittedName>
</protein>
<feature type="repeat" description="ANK" evidence="3">
    <location>
        <begin position="77"/>
        <end position="109"/>
    </location>
</feature>
<dbReference type="Gene3D" id="1.25.40.20">
    <property type="entry name" value="Ankyrin repeat-containing domain"/>
    <property type="match status" value="2"/>
</dbReference>
<feature type="repeat" description="ANK" evidence="3">
    <location>
        <begin position="177"/>
        <end position="214"/>
    </location>
</feature>
<feature type="chain" id="PRO_5046434517" evidence="4">
    <location>
        <begin position="23"/>
        <end position="241"/>
    </location>
</feature>
<keyword evidence="2 3" id="KW-0040">ANK repeat</keyword>
<dbReference type="PROSITE" id="PS50297">
    <property type="entry name" value="ANK_REP_REGION"/>
    <property type="match status" value="1"/>
</dbReference>
<evidence type="ECO:0000256" key="3">
    <source>
        <dbReference type="PROSITE-ProRule" id="PRU00023"/>
    </source>
</evidence>
<organism evidence="5 6">
    <name type="scientific">Bacillus yunxiaonensis</name>
    <dbReference type="NCBI Taxonomy" id="3127665"/>
    <lineage>
        <taxon>Bacteria</taxon>
        <taxon>Bacillati</taxon>
        <taxon>Bacillota</taxon>
        <taxon>Bacilli</taxon>
        <taxon>Bacillales</taxon>
        <taxon>Bacillaceae</taxon>
        <taxon>Bacillus</taxon>
    </lineage>
</organism>
<keyword evidence="6" id="KW-1185">Reference proteome</keyword>
<gene>
    <name evidence="5" type="ORF">WAX78_21380</name>
</gene>
<dbReference type="EMBL" id="JBAWSV010000009">
    <property type="protein sequence ID" value="MEI4831982.1"/>
    <property type="molecule type" value="Genomic_DNA"/>
</dbReference>
<dbReference type="InterPro" id="IPR036770">
    <property type="entry name" value="Ankyrin_rpt-contain_sf"/>
</dbReference>
<dbReference type="SMART" id="SM00248">
    <property type="entry name" value="ANK"/>
    <property type="match status" value="5"/>
</dbReference>
<dbReference type="PROSITE" id="PS50088">
    <property type="entry name" value="ANK_REPEAT"/>
    <property type="match status" value="3"/>
</dbReference>
<dbReference type="PANTHER" id="PTHR24188:SF29">
    <property type="entry name" value="GH09064P"/>
    <property type="match status" value="1"/>
</dbReference>
<feature type="signal peptide" evidence="4">
    <location>
        <begin position="1"/>
        <end position="22"/>
    </location>
</feature>
<dbReference type="InterPro" id="IPR002110">
    <property type="entry name" value="Ankyrin_rpt"/>
</dbReference>
<dbReference type="SUPFAM" id="SSF48403">
    <property type="entry name" value="Ankyrin repeat"/>
    <property type="match status" value="1"/>
</dbReference>
<evidence type="ECO:0000256" key="2">
    <source>
        <dbReference type="ARBA" id="ARBA00023043"/>
    </source>
</evidence>
<evidence type="ECO:0000256" key="4">
    <source>
        <dbReference type="SAM" id="SignalP"/>
    </source>
</evidence>